<dbReference type="AlphaFoldDB" id="A0A087DT23"/>
<gene>
    <name evidence="1" type="ORF">BSTER_1875</name>
</gene>
<evidence type="ECO:0000313" key="2">
    <source>
        <dbReference type="Proteomes" id="UP000029091"/>
    </source>
</evidence>
<organism evidence="1 2">
    <name type="scientific">Bifidobacterium adolescentis JCM 15918</name>
    <dbReference type="NCBI Taxonomy" id="1437612"/>
    <lineage>
        <taxon>Bacteria</taxon>
        <taxon>Bacillati</taxon>
        <taxon>Actinomycetota</taxon>
        <taxon>Actinomycetes</taxon>
        <taxon>Bifidobacteriales</taxon>
        <taxon>Bifidobacteriaceae</taxon>
        <taxon>Bifidobacterium</taxon>
    </lineage>
</organism>
<protein>
    <submittedName>
        <fullName evidence="1">Uncharacterized protein</fullName>
    </submittedName>
</protein>
<name>A0A087DT23_BIFAD</name>
<dbReference type="EMBL" id="JGZQ01000002">
    <property type="protein sequence ID" value="KFI98673.1"/>
    <property type="molecule type" value="Genomic_DNA"/>
</dbReference>
<reference evidence="1 2" key="1">
    <citation type="submission" date="2014-03" db="EMBL/GenBank/DDBJ databases">
        <title>Genomics of Bifidobacteria.</title>
        <authorList>
            <person name="Ventura M."/>
            <person name="Milani C."/>
            <person name="Lugli G.A."/>
        </authorList>
    </citation>
    <scope>NUCLEOTIDE SEQUENCE [LARGE SCALE GENOMIC DNA]</scope>
    <source>
        <strain evidence="2">JCM 15918</strain>
    </source>
</reference>
<accession>A0A087DT23</accession>
<comment type="caution">
    <text evidence="1">The sequence shown here is derived from an EMBL/GenBank/DDBJ whole genome shotgun (WGS) entry which is preliminary data.</text>
</comment>
<sequence>MRSVQSQQPREMRINTEPLRRQDTKNVRMRHQQHIVSSVEQRFDRGDRLTCARRSFLHRLTRTVVHGHLLAVRQSFNPIAFQRFGKCLRTVAPHIPSETAHRTHFLARTPFGTAVIPFRDFREHIEIAISGQLRRLLGSAQRTGEHAPLRETLGKRLTQPFAGGTSLIAANVSQRNIGAAGVLSGFAPHGLPVTQQHQAARGDCGSGIASQLSFSHVSTLADASCVFIPFRHVSRTYSGMFSDALHWFHE</sequence>
<dbReference type="Proteomes" id="UP000029091">
    <property type="component" value="Unassembled WGS sequence"/>
</dbReference>
<evidence type="ECO:0000313" key="1">
    <source>
        <dbReference type="EMBL" id="KFI98673.1"/>
    </source>
</evidence>
<proteinExistence type="predicted"/>